<dbReference type="Proteomes" id="UP000298030">
    <property type="component" value="Unassembled WGS sequence"/>
</dbReference>
<comment type="caution">
    <text evidence="2">The sequence shown here is derived from an EMBL/GenBank/DDBJ whole genome shotgun (WGS) entry which is preliminary data.</text>
</comment>
<dbReference type="EMBL" id="QPFP01000201">
    <property type="protein sequence ID" value="TEB19260.1"/>
    <property type="molecule type" value="Genomic_DNA"/>
</dbReference>
<sequence>MAELCSQLDAASNFSRTTDPETPARYSGDVFRPEYQRGIDPHGGERLAVEGSYEGPATDYYHIIEHALSPRATPSPIPTQEVDDTFLKTSKLRRFDPRRMGVSKLDLLFCLGRVFGPGITRTQFRKVFRQCVLCQHLMFTDRRHSHQCDGPVLQTQEAGFDIVSALTAFEENAGLSRLDVRRLFARCGACKRVCLEGAIYLHHCTTKGSQEFCQ</sequence>
<dbReference type="AlphaFoldDB" id="A0A4Y7SE67"/>
<evidence type="ECO:0000313" key="3">
    <source>
        <dbReference type="Proteomes" id="UP000298030"/>
    </source>
</evidence>
<reference evidence="2 3" key="1">
    <citation type="journal article" date="2019" name="Nat. Ecol. Evol.">
        <title>Megaphylogeny resolves global patterns of mushroom evolution.</title>
        <authorList>
            <person name="Varga T."/>
            <person name="Krizsan K."/>
            <person name="Foldi C."/>
            <person name="Dima B."/>
            <person name="Sanchez-Garcia M."/>
            <person name="Sanchez-Ramirez S."/>
            <person name="Szollosi G.J."/>
            <person name="Szarkandi J.G."/>
            <person name="Papp V."/>
            <person name="Albert L."/>
            <person name="Andreopoulos W."/>
            <person name="Angelini C."/>
            <person name="Antonin V."/>
            <person name="Barry K.W."/>
            <person name="Bougher N.L."/>
            <person name="Buchanan P."/>
            <person name="Buyck B."/>
            <person name="Bense V."/>
            <person name="Catcheside P."/>
            <person name="Chovatia M."/>
            <person name="Cooper J."/>
            <person name="Damon W."/>
            <person name="Desjardin D."/>
            <person name="Finy P."/>
            <person name="Geml J."/>
            <person name="Haridas S."/>
            <person name="Hughes K."/>
            <person name="Justo A."/>
            <person name="Karasinski D."/>
            <person name="Kautmanova I."/>
            <person name="Kiss B."/>
            <person name="Kocsube S."/>
            <person name="Kotiranta H."/>
            <person name="LaButti K.M."/>
            <person name="Lechner B.E."/>
            <person name="Liimatainen K."/>
            <person name="Lipzen A."/>
            <person name="Lukacs Z."/>
            <person name="Mihaltcheva S."/>
            <person name="Morgado L.N."/>
            <person name="Niskanen T."/>
            <person name="Noordeloos M.E."/>
            <person name="Ohm R.A."/>
            <person name="Ortiz-Santana B."/>
            <person name="Ovrebo C."/>
            <person name="Racz N."/>
            <person name="Riley R."/>
            <person name="Savchenko A."/>
            <person name="Shiryaev A."/>
            <person name="Soop K."/>
            <person name="Spirin V."/>
            <person name="Szebenyi C."/>
            <person name="Tomsovsky M."/>
            <person name="Tulloss R.E."/>
            <person name="Uehling J."/>
            <person name="Grigoriev I.V."/>
            <person name="Vagvolgyi C."/>
            <person name="Papp T."/>
            <person name="Martin F.M."/>
            <person name="Miettinen O."/>
            <person name="Hibbett D.S."/>
            <person name="Nagy L.G."/>
        </authorList>
    </citation>
    <scope>NUCLEOTIDE SEQUENCE [LARGE SCALE GENOMIC DNA]</scope>
    <source>
        <strain evidence="2 3">FP101781</strain>
    </source>
</reference>
<protein>
    <submittedName>
        <fullName evidence="2">Uncharacterized protein</fullName>
    </submittedName>
</protein>
<gene>
    <name evidence="2" type="ORF">FA13DRAFT_1719014</name>
</gene>
<name>A0A4Y7SE67_COPMI</name>
<dbReference type="OrthoDB" id="3100975at2759"/>
<evidence type="ECO:0000256" key="1">
    <source>
        <dbReference type="SAM" id="MobiDB-lite"/>
    </source>
</evidence>
<organism evidence="2 3">
    <name type="scientific">Coprinellus micaceus</name>
    <name type="common">Glistening ink-cap mushroom</name>
    <name type="synonym">Coprinus micaceus</name>
    <dbReference type="NCBI Taxonomy" id="71717"/>
    <lineage>
        <taxon>Eukaryota</taxon>
        <taxon>Fungi</taxon>
        <taxon>Dikarya</taxon>
        <taxon>Basidiomycota</taxon>
        <taxon>Agaricomycotina</taxon>
        <taxon>Agaricomycetes</taxon>
        <taxon>Agaricomycetidae</taxon>
        <taxon>Agaricales</taxon>
        <taxon>Agaricineae</taxon>
        <taxon>Psathyrellaceae</taxon>
        <taxon>Coprinellus</taxon>
    </lineage>
</organism>
<keyword evidence="3" id="KW-1185">Reference proteome</keyword>
<accession>A0A4Y7SE67</accession>
<proteinExistence type="predicted"/>
<feature type="region of interest" description="Disordered" evidence="1">
    <location>
        <begin position="1"/>
        <end position="31"/>
    </location>
</feature>
<evidence type="ECO:0000313" key="2">
    <source>
        <dbReference type="EMBL" id="TEB19260.1"/>
    </source>
</evidence>